<dbReference type="RefSeq" id="WP_260286490.1">
    <property type="nucleotide sequence ID" value="NZ_JACHNQ010000001.1"/>
</dbReference>
<dbReference type="EMBL" id="JACIIQ010000017">
    <property type="protein sequence ID" value="MBB5671892.1"/>
    <property type="molecule type" value="Genomic_DNA"/>
</dbReference>
<comment type="caution">
    <text evidence="1">The sequence shown here is derived from an EMBL/GenBank/DDBJ whole genome shotgun (WGS) entry which is preliminary data.</text>
</comment>
<reference evidence="1" key="1">
    <citation type="submission" date="2020-08" db="EMBL/GenBank/DDBJ databases">
        <title>Studying the diversity of plant-associated saprophytic bacteria and their role in host health and plant-pathogen interactions.</title>
        <authorList>
            <person name="Potnis N."/>
        </authorList>
    </citation>
    <scope>NUCLEOTIDE SEQUENCE</scope>
    <source>
        <strain evidence="1">F21</strain>
    </source>
</reference>
<gene>
    <name evidence="1" type="ORF">FHR65_003477</name>
</gene>
<organism evidence="1">
    <name type="scientific">Xanthomonas arboricola</name>
    <dbReference type="NCBI Taxonomy" id="56448"/>
    <lineage>
        <taxon>Bacteria</taxon>
        <taxon>Pseudomonadati</taxon>
        <taxon>Pseudomonadota</taxon>
        <taxon>Gammaproteobacteria</taxon>
        <taxon>Lysobacterales</taxon>
        <taxon>Lysobacteraceae</taxon>
        <taxon>Xanthomonas</taxon>
    </lineage>
</organism>
<dbReference type="AlphaFoldDB" id="A0AB73H1F8"/>
<dbReference type="Proteomes" id="UP000528595">
    <property type="component" value="Unassembled WGS sequence"/>
</dbReference>
<evidence type="ECO:0000313" key="1">
    <source>
        <dbReference type="EMBL" id="MBB5671892.1"/>
    </source>
</evidence>
<name>A0AB73H1F8_9XANT</name>
<accession>A0AB73H1F8</accession>
<proteinExistence type="predicted"/>
<protein>
    <submittedName>
        <fullName evidence="1">Uncharacterized protein</fullName>
    </submittedName>
</protein>
<sequence>MSALLAAHRLAAIGTIRVRPAAAASMEARVQSSVCRIGARGA</sequence>